<evidence type="ECO:0000256" key="5">
    <source>
        <dbReference type="ARBA" id="ARBA00023136"/>
    </source>
</evidence>
<feature type="transmembrane region" description="Helical" evidence="6">
    <location>
        <begin position="418"/>
        <end position="441"/>
    </location>
</feature>
<dbReference type="AlphaFoldDB" id="A0A7L1NC16"/>
<evidence type="ECO:0000313" key="9">
    <source>
        <dbReference type="Proteomes" id="UP000565785"/>
    </source>
</evidence>
<keyword evidence="9" id="KW-1185">Reference proteome</keyword>
<dbReference type="OrthoDB" id="1936208at2759"/>
<sequence length="727" mass="82690">SSTTLRILANMPSRTIGRSRGAIIAQYYNRTARLRCRNSRPPLQQLNCSARPSLRQYDLETDPIRATLEDKRSLLVKELLSLSPSQRSHMLLTVPLSLSEKSALRKELSGQRDPLRQRSYHQAASSPCGGFKDHIVLVRSAQRLLGAPVQAPAPVPTRLRLLQGCRGLWYRLLSRLAAAHPWHYALKQIGGRFGSSVLSYFLFLKTLLMFNFFSLLILLVFVVALQAAYPPALASPQPFTGLELLTGAGHFTQSLLYYGYYSNTTLNNRCTSSPGGSKCPLAAPRLPYNMPLAYVFSVGVSFVVTCILLVYSMSRSFGESYRVGSSTGDVAVKVFCAWDFKVVQRRSVKLQCENICTQLKELLAEKRSRCRSRSLCQCLRHCTVLLLAWVLSLGTVLGCVLAVHYFSGHMHTQQQEAILLVLPLVVSFLNALMPHLYNVLAVWEKQESPVAQLYVAMCRNLIMKMVVLALLCYQWLSRRVACSTEECWETCVGQELYRFVVMDFIFTLLDTLFGELVWRLILEKRLKRKQKPEFDIARNVLELIYGQTLTWLGILFAPLLPAVQTLKLLLLFYIKKTSLMQNCQSPSKPWQASHMSTVFITLLCFPSFLGASIFLSYAIWSARPSETCGPFRGMETIYESGKTWVQLLEKSNPNITWFTWAHQHLVENSFILFFMAGVLLAVIYFNIQVVRGQRRIIRLLREQIANEGEDKTFLIQKLHSVYEQRER</sequence>
<proteinExistence type="inferred from homology"/>
<dbReference type="EMBL" id="VXBP01004896">
    <property type="protein sequence ID" value="NXN97380.1"/>
    <property type="molecule type" value="Genomic_DNA"/>
</dbReference>
<comment type="caution">
    <text evidence="8">The sequence shown here is derived from an EMBL/GenBank/DDBJ whole genome shotgun (WGS) entry which is preliminary data.</text>
</comment>
<feature type="transmembrane region" description="Helical" evidence="6">
    <location>
        <begin position="453"/>
        <end position="476"/>
    </location>
</feature>
<comment type="similarity">
    <text evidence="2 6">Belongs to the TMC family.</text>
</comment>
<dbReference type="Pfam" id="PF07810">
    <property type="entry name" value="TMC"/>
    <property type="match status" value="1"/>
</dbReference>
<feature type="transmembrane region" description="Helical" evidence="6">
    <location>
        <begin position="598"/>
        <end position="620"/>
    </location>
</feature>
<reference evidence="8 9" key="1">
    <citation type="submission" date="2019-09" db="EMBL/GenBank/DDBJ databases">
        <title>Bird 10,000 Genomes (B10K) Project - Family phase.</title>
        <authorList>
            <person name="Zhang G."/>
        </authorList>
    </citation>
    <scope>NUCLEOTIDE SEQUENCE [LARGE SCALE GENOMIC DNA]</scope>
    <source>
        <strain evidence="8">B10K-DU-002-35</strain>
        <tissue evidence="8">Muscle</tissue>
    </source>
</reference>
<feature type="non-terminal residue" evidence="8">
    <location>
        <position position="727"/>
    </location>
</feature>
<dbReference type="Proteomes" id="UP000565785">
    <property type="component" value="Unassembled WGS sequence"/>
</dbReference>
<feature type="domain" description="TMC" evidence="7">
    <location>
        <begin position="487"/>
        <end position="593"/>
    </location>
</feature>
<evidence type="ECO:0000259" key="7">
    <source>
        <dbReference type="Pfam" id="PF07810"/>
    </source>
</evidence>
<evidence type="ECO:0000256" key="4">
    <source>
        <dbReference type="ARBA" id="ARBA00022989"/>
    </source>
</evidence>
<feature type="transmembrane region" description="Helical" evidence="6">
    <location>
        <begin position="292"/>
        <end position="312"/>
    </location>
</feature>
<feature type="transmembrane region" description="Helical" evidence="6">
    <location>
        <begin position="382"/>
        <end position="406"/>
    </location>
</feature>
<evidence type="ECO:0000256" key="3">
    <source>
        <dbReference type="ARBA" id="ARBA00022692"/>
    </source>
</evidence>
<name>A0A7L1NC16_RHICY</name>
<feature type="non-terminal residue" evidence="8">
    <location>
        <position position="1"/>
    </location>
</feature>
<dbReference type="GO" id="GO:0005886">
    <property type="term" value="C:plasma membrane"/>
    <property type="evidence" value="ECO:0007669"/>
    <property type="project" value="InterPro"/>
</dbReference>
<evidence type="ECO:0000256" key="1">
    <source>
        <dbReference type="ARBA" id="ARBA00004141"/>
    </source>
</evidence>
<evidence type="ECO:0000256" key="2">
    <source>
        <dbReference type="ARBA" id="ARBA00006510"/>
    </source>
</evidence>
<keyword evidence="3 6" id="KW-0812">Transmembrane</keyword>
<feature type="transmembrane region" description="Helical" evidence="6">
    <location>
        <begin position="202"/>
        <end position="229"/>
    </location>
</feature>
<protein>
    <recommendedName>
        <fullName evidence="6">Transmembrane channel-like protein</fullName>
    </recommendedName>
</protein>
<dbReference type="GO" id="GO:0008381">
    <property type="term" value="F:mechanosensitive monoatomic ion channel activity"/>
    <property type="evidence" value="ECO:0007669"/>
    <property type="project" value="TreeGrafter"/>
</dbReference>
<evidence type="ECO:0000256" key="6">
    <source>
        <dbReference type="RuleBase" id="RU310713"/>
    </source>
</evidence>
<comment type="subcellular location">
    <subcellularLocation>
        <location evidence="1 6">Membrane</location>
        <topology evidence="1 6">Multi-pass membrane protein</topology>
    </subcellularLocation>
</comment>
<keyword evidence="4 6" id="KW-1133">Transmembrane helix</keyword>
<keyword evidence="5 6" id="KW-0472">Membrane</keyword>
<organism evidence="8 9">
    <name type="scientific">Rhinopomastus cyanomelas</name>
    <name type="common">Common scimitarbill</name>
    <dbReference type="NCBI Taxonomy" id="113115"/>
    <lineage>
        <taxon>Eukaryota</taxon>
        <taxon>Metazoa</taxon>
        <taxon>Chordata</taxon>
        <taxon>Craniata</taxon>
        <taxon>Vertebrata</taxon>
        <taxon>Euteleostomi</taxon>
        <taxon>Archelosauria</taxon>
        <taxon>Archosauria</taxon>
        <taxon>Dinosauria</taxon>
        <taxon>Saurischia</taxon>
        <taxon>Theropoda</taxon>
        <taxon>Coelurosauria</taxon>
        <taxon>Aves</taxon>
        <taxon>Neognathae</taxon>
        <taxon>Neoaves</taxon>
        <taxon>Telluraves</taxon>
        <taxon>Coraciimorphae</taxon>
        <taxon>Bucerotiformes</taxon>
        <taxon>Rhinopomastidae</taxon>
        <taxon>Rhinopomastus</taxon>
    </lineage>
</organism>
<dbReference type="PANTHER" id="PTHR23302:SF4">
    <property type="entry name" value="TRANSMEMBRANE CHANNEL-LIKE PROTEIN 6"/>
    <property type="match status" value="1"/>
</dbReference>
<feature type="transmembrane region" description="Helical" evidence="6">
    <location>
        <begin position="496"/>
        <end position="521"/>
    </location>
</feature>
<evidence type="ECO:0000313" key="8">
    <source>
        <dbReference type="EMBL" id="NXN97380.1"/>
    </source>
</evidence>
<dbReference type="InterPro" id="IPR038900">
    <property type="entry name" value="TMC"/>
</dbReference>
<gene>
    <name evidence="8" type="primary">Tmc6</name>
    <name evidence="8" type="ORF">RHICYA_R12291</name>
</gene>
<dbReference type="InterPro" id="IPR012496">
    <property type="entry name" value="TMC_dom"/>
</dbReference>
<dbReference type="PANTHER" id="PTHR23302">
    <property type="entry name" value="TRANSMEMBRANE CHANNEL-RELATED"/>
    <property type="match status" value="1"/>
</dbReference>
<feature type="transmembrane region" description="Helical" evidence="6">
    <location>
        <begin position="670"/>
        <end position="690"/>
    </location>
</feature>
<accession>A0A7L1NC16</accession>